<comment type="catalytic activity">
    <reaction evidence="9 11">
        <text>geranylgeranyl diphosphate + L-cysteinyl-[protein] = S-geranylgeranyl-L-cysteinyl-[protein] + diphosphate</text>
        <dbReference type="Rhea" id="RHEA:21240"/>
        <dbReference type="Rhea" id="RHEA-COMP:10131"/>
        <dbReference type="Rhea" id="RHEA-COMP:11537"/>
        <dbReference type="ChEBI" id="CHEBI:29950"/>
        <dbReference type="ChEBI" id="CHEBI:33019"/>
        <dbReference type="ChEBI" id="CHEBI:57533"/>
        <dbReference type="ChEBI" id="CHEBI:86021"/>
        <dbReference type="EC" id="2.5.1.60"/>
    </reaction>
</comment>
<dbReference type="InterPro" id="IPR001330">
    <property type="entry name" value="Prenyltrans"/>
</dbReference>
<evidence type="ECO:0000256" key="3">
    <source>
        <dbReference type="ARBA" id="ARBA00012656"/>
    </source>
</evidence>
<dbReference type="AlphaFoldDB" id="A0A3N4J5Q7"/>
<dbReference type="PANTHER" id="PTHR11774">
    <property type="entry name" value="GERANYLGERANYL TRANSFERASE TYPE BETA SUBUNIT"/>
    <property type="match status" value="1"/>
</dbReference>
<comment type="cofactor">
    <cofactor evidence="11">
        <name>Zn(2+)</name>
        <dbReference type="ChEBI" id="CHEBI:29105"/>
    </cofactor>
    <text evidence="11">Binds 1 zinc ion per subunit.</text>
</comment>
<keyword evidence="5 11" id="KW-0808">Transferase</keyword>
<comment type="subunit">
    <text evidence="2">Heterodimer of an alpha and a beta subunit.</text>
</comment>
<dbReference type="Pfam" id="PF00432">
    <property type="entry name" value="Prenyltrans"/>
    <property type="match status" value="1"/>
</dbReference>
<dbReference type="FunFam" id="1.50.10.20:FF:000012">
    <property type="entry name" value="Geranylgeranyl transferase type-2 subunit beta"/>
    <property type="match status" value="1"/>
</dbReference>
<evidence type="ECO:0000256" key="9">
    <source>
        <dbReference type="ARBA" id="ARBA00047658"/>
    </source>
</evidence>
<keyword evidence="4 11" id="KW-0637">Prenyltransferase</keyword>
<evidence type="ECO:0000256" key="1">
    <source>
        <dbReference type="ARBA" id="ARBA00010497"/>
    </source>
</evidence>
<feature type="domain" description="Prenyltransferase alpha-alpha toroid" evidence="12">
    <location>
        <begin position="5"/>
        <end position="310"/>
    </location>
</feature>
<evidence type="ECO:0000256" key="10">
    <source>
        <dbReference type="ARBA" id="ARBA00069127"/>
    </source>
</evidence>
<protein>
    <recommendedName>
        <fullName evidence="10 11">Geranylgeranyl transferase type-2 subunit beta</fullName>
        <ecNumber evidence="3 11">2.5.1.60</ecNumber>
    </recommendedName>
</protein>
<dbReference type="PANTHER" id="PTHR11774:SF11">
    <property type="entry name" value="GERANYLGERANYL TRANSFERASE TYPE-2 SUBUNIT BETA"/>
    <property type="match status" value="1"/>
</dbReference>
<evidence type="ECO:0000259" key="12">
    <source>
        <dbReference type="Pfam" id="PF00432"/>
    </source>
</evidence>
<dbReference type="Gene3D" id="1.50.10.20">
    <property type="match status" value="1"/>
</dbReference>
<organism evidence="13 14">
    <name type="scientific">Choiromyces venosus 120613-1</name>
    <dbReference type="NCBI Taxonomy" id="1336337"/>
    <lineage>
        <taxon>Eukaryota</taxon>
        <taxon>Fungi</taxon>
        <taxon>Dikarya</taxon>
        <taxon>Ascomycota</taxon>
        <taxon>Pezizomycotina</taxon>
        <taxon>Pezizomycetes</taxon>
        <taxon>Pezizales</taxon>
        <taxon>Tuberaceae</taxon>
        <taxon>Choiromyces</taxon>
    </lineage>
</organism>
<evidence type="ECO:0000256" key="8">
    <source>
        <dbReference type="ARBA" id="ARBA00022833"/>
    </source>
</evidence>
<dbReference type="GO" id="GO:0004663">
    <property type="term" value="F:Rab geranylgeranyltransferase activity"/>
    <property type="evidence" value="ECO:0007669"/>
    <property type="project" value="UniProtKB-UniRule"/>
</dbReference>
<dbReference type="EC" id="2.5.1.60" evidence="3 11"/>
<gene>
    <name evidence="13" type="ORF">L873DRAFT_1777506</name>
</gene>
<proteinExistence type="inferred from homology"/>
<sequence length="331" mass="36293">MASTLLTPKHVTYIQSLDTKRDRLDYHLTEHLRLSGIYWGLTSLHLLNHPTALPRSETIAFVKSCYHPSSGGLGASPGHDPHLLYTLSGIQVLATINALDEIDCDKVVEYVSKLQNPDGSFSGDEWGEVDSRFVYCALNTLSLLGRLDDAPSVSVEGAVGFVLRCLNADGGFGMAPGAESHAGQIFTCVGALKIAGVFEKSLSEDQVNLLGDWLCERQLPNGGLNGRPEKLEDVCYSWWVLSSMAMIGRLHWIDREKLVDFILSCQDEENGGIADRKGNVADVFHTVFGLAGLSLLGYEGLKEVDPVYCMPKEVTDKIVWNHRKTPTSQSL</sequence>
<dbReference type="GO" id="GO:0005968">
    <property type="term" value="C:Rab-protein geranylgeranyltransferase complex"/>
    <property type="evidence" value="ECO:0007669"/>
    <property type="project" value="UniProtKB-UniRule"/>
</dbReference>
<keyword evidence="6 11" id="KW-0479">Metal-binding</keyword>
<evidence type="ECO:0000256" key="2">
    <source>
        <dbReference type="ARBA" id="ARBA00011355"/>
    </source>
</evidence>
<dbReference type="SUPFAM" id="SSF48239">
    <property type="entry name" value="Terpenoid cyclases/Protein prenyltransferases"/>
    <property type="match status" value="1"/>
</dbReference>
<dbReference type="InterPro" id="IPR045089">
    <property type="entry name" value="PGGT1B-like"/>
</dbReference>
<evidence type="ECO:0000256" key="7">
    <source>
        <dbReference type="ARBA" id="ARBA00022737"/>
    </source>
</evidence>
<comment type="function">
    <text evidence="11">Catalyzes the transfer of a geranylgeranyl moiety from geranylgeranyl diphosphate to both cysteines of proteins with the C-terminal sequence -XXCC, -XCXC and -CCXX.</text>
</comment>
<keyword evidence="8 11" id="KW-0862">Zinc</keyword>
<evidence type="ECO:0000256" key="11">
    <source>
        <dbReference type="RuleBase" id="RU365076"/>
    </source>
</evidence>
<dbReference type="GO" id="GO:0046872">
    <property type="term" value="F:metal ion binding"/>
    <property type="evidence" value="ECO:0007669"/>
    <property type="project" value="UniProtKB-KW"/>
</dbReference>
<dbReference type="OrthoDB" id="5428259at2759"/>
<dbReference type="Proteomes" id="UP000276215">
    <property type="component" value="Unassembled WGS sequence"/>
</dbReference>
<dbReference type="GO" id="GO:0072657">
    <property type="term" value="P:protein localization to membrane"/>
    <property type="evidence" value="ECO:0007669"/>
    <property type="project" value="UniProtKB-ARBA"/>
</dbReference>
<dbReference type="CDD" id="cd02894">
    <property type="entry name" value="GGTase-II"/>
    <property type="match status" value="1"/>
</dbReference>
<evidence type="ECO:0000313" key="14">
    <source>
        <dbReference type="Proteomes" id="UP000276215"/>
    </source>
</evidence>
<reference evidence="13 14" key="1">
    <citation type="journal article" date="2018" name="Nat. Ecol. Evol.">
        <title>Pezizomycetes genomes reveal the molecular basis of ectomycorrhizal truffle lifestyle.</title>
        <authorList>
            <person name="Murat C."/>
            <person name="Payen T."/>
            <person name="Noel B."/>
            <person name="Kuo A."/>
            <person name="Morin E."/>
            <person name="Chen J."/>
            <person name="Kohler A."/>
            <person name="Krizsan K."/>
            <person name="Balestrini R."/>
            <person name="Da Silva C."/>
            <person name="Montanini B."/>
            <person name="Hainaut M."/>
            <person name="Levati E."/>
            <person name="Barry K.W."/>
            <person name="Belfiori B."/>
            <person name="Cichocki N."/>
            <person name="Clum A."/>
            <person name="Dockter R.B."/>
            <person name="Fauchery L."/>
            <person name="Guy J."/>
            <person name="Iotti M."/>
            <person name="Le Tacon F."/>
            <person name="Lindquist E.A."/>
            <person name="Lipzen A."/>
            <person name="Malagnac F."/>
            <person name="Mello A."/>
            <person name="Molinier V."/>
            <person name="Miyauchi S."/>
            <person name="Poulain J."/>
            <person name="Riccioni C."/>
            <person name="Rubini A."/>
            <person name="Sitrit Y."/>
            <person name="Splivallo R."/>
            <person name="Traeger S."/>
            <person name="Wang M."/>
            <person name="Zifcakova L."/>
            <person name="Wipf D."/>
            <person name="Zambonelli A."/>
            <person name="Paolocci F."/>
            <person name="Nowrousian M."/>
            <person name="Ottonello S."/>
            <person name="Baldrian P."/>
            <person name="Spatafora J.W."/>
            <person name="Henrissat B."/>
            <person name="Nagy L.G."/>
            <person name="Aury J.M."/>
            <person name="Wincker P."/>
            <person name="Grigoriev I.V."/>
            <person name="Bonfante P."/>
            <person name="Martin F.M."/>
        </authorList>
    </citation>
    <scope>NUCLEOTIDE SEQUENCE [LARGE SCALE GENOMIC DNA]</scope>
    <source>
        <strain evidence="13 14">120613-1</strain>
    </source>
</reference>
<evidence type="ECO:0000313" key="13">
    <source>
        <dbReference type="EMBL" id="RPA93642.1"/>
    </source>
</evidence>
<comment type="similarity">
    <text evidence="1 11">Belongs to the protein prenyltransferase subunit beta family.</text>
</comment>
<accession>A0A3N4J5Q7</accession>
<dbReference type="STRING" id="1336337.A0A3N4J5Q7"/>
<evidence type="ECO:0000256" key="4">
    <source>
        <dbReference type="ARBA" id="ARBA00022602"/>
    </source>
</evidence>
<name>A0A3N4J5Q7_9PEZI</name>
<evidence type="ECO:0000256" key="5">
    <source>
        <dbReference type="ARBA" id="ARBA00022679"/>
    </source>
</evidence>
<keyword evidence="14" id="KW-1185">Reference proteome</keyword>
<dbReference type="InterPro" id="IPR026873">
    <property type="entry name" value="Ptb1"/>
</dbReference>
<dbReference type="InterPro" id="IPR008930">
    <property type="entry name" value="Terpenoid_cyclase/PrenylTrfase"/>
</dbReference>
<keyword evidence="7" id="KW-0677">Repeat</keyword>
<evidence type="ECO:0000256" key="6">
    <source>
        <dbReference type="ARBA" id="ARBA00022723"/>
    </source>
</evidence>
<dbReference type="EMBL" id="ML120449">
    <property type="protein sequence ID" value="RPA93642.1"/>
    <property type="molecule type" value="Genomic_DNA"/>
</dbReference>